<evidence type="ECO:0000313" key="1">
    <source>
        <dbReference type="EMBL" id="SEA48862.1"/>
    </source>
</evidence>
<proteinExistence type="predicted"/>
<dbReference type="AlphaFoldDB" id="A0A1H4BM16"/>
<organism evidence="1 2">
    <name type="scientific">Chitinophaga terrae</name>
    <name type="common">ex Kim and Jung 2007</name>
    <dbReference type="NCBI Taxonomy" id="408074"/>
    <lineage>
        <taxon>Bacteria</taxon>
        <taxon>Pseudomonadati</taxon>
        <taxon>Bacteroidota</taxon>
        <taxon>Chitinophagia</taxon>
        <taxon>Chitinophagales</taxon>
        <taxon>Chitinophagaceae</taxon>
        <taxon>Chitinophaga</taxon>
    </lineage>
</organism>
<protein>
    <submittedName>
        <fullName evidence="1">Uncharacterized protein</fullName>
    </submittedName>
</protein>
<gene>
    <name evidence="1" type="ORF">SAMN05660909_02140</name>
</gene>
<dbReference type="PROSITE" id="PS51257">
    <property type="entry name" value="PROKAR_LIPOPROTEIN"/>
    <property type="match status" value="1"/>
</dbReference>
<dbReference type="EMBL" id="FNRL01000008">
    <property type="protein sequence ID" value="SEA48862.1"/>
    <property type="molecule type" value="Genomic_DNA"/>
</dbReference>
<dbReference type="RefSeq" id="WP_089761418.1">
    <property type="nucleotide sequence ID" value="NZ_BKAT01000011.1"/>
</dbReference>
<reference evidence="2" key="1">
    <citation type="submission" date="2016-10" db="EMBL/GenBank/DDBJ databases">
        <authorList>
            <person name="Varghese N."/>
            <person name="Submissions S."/>
        </authorList>
    </citation>
    <scope>NUCLEOTIDE SEQUENCE [LARGE SCALE GENOMIC DNA]</scope>
    <source>
        <strain evidence="2">DSM 23920</strain>
    </source>
</reference>
<dbReference type="Proteomes" id="UP000199656">
    <property type="component" value="Unassembled WGS sequence"/>
</dbReference>
<sequence>MKTTSKLLILCLILFGCKKNDNVKPDVEDLSELEYKAKLETLLHTNIPEKPTRNIDSSDFKTFKEAYCFFNFLLNSTVVNKDSIRDVHHSNPPLNARTESVDFTDYNQGEFIFLMTGIQATENIMMLLPVTANVVFTLRVVVTREVGSTTQVLAGQYLSNQEVVYSGPGTVVSKSVIIVPDPTLGNTRGSGVIGGNIQLDVTAAGIPLSAYIILDGRYIFDIPPYLSTGKLYLYKWLTLYTS</sequence>
<evidence type="ECO:0000313" key="2">
    <source>
        <dbReference type="Proteomes" id="UP000199656"/>
    </source>
</evidence>
<name>A0A1H4BM16_9BACT</name>
<accession>A0A1H4BM16</accession>
<keyword evidence="2" id="KW-1185">Reference proteome</keyword>